<accession>A0ABP9Z284</accession>
<gene>
    <name evidence="2" type="ORF">MFLAVUS_006681</name>
</gene>
<protein>
    <submittedName>
        <fullName evidence="2">Uncharacterized protein</fullName>
    </submittedName>
</protein>
<keyword evidence="3" id="KW-1185">Reference proteome</keyword>
<organism evidence="2 3">
    <name type="scientific">Mucor flavus</name>
    <dbReference type="NCBI Taxonomy" id="439312"/>
    <lineage>
        <taxon>Eukaryota</taxon>
        <taxon>Fungi</taxon>
        <taxon>Fungi incertae sedis</taxon>
        <taxon>Mucoromycota</taxon>
        <taxon>Mucoromycotina</taxon>
        <taxon>Mucoromycetes</taxon>
        <taxon>Mucorales</taxon>
        <taxon>Mucorineae</taxon>
        <taxon>Mucoraceae</taxon>
        <taxon>Mucor</taxon>
    </lineage>
</organism>
<evidence type="ECO:0000313" key="3">
    <source>
        <dbReference type="Proteomes" id="UP001473302"/>
    </source>
</evidence>
<name>A0ABP9Z284_9FUNG</name>
<evidence type="ECO:0000256" key="1">
    <source>
        <dbReference type="SAM" id="MobiDB-lite"/>
    </source>
</evidence>
<dbReference type="Proteomes" id="UP001473302">
    <property type="component" value="Unassembled WGS sequence"/>
</dbReference>
<comment type="caution">
    <text evidence="2">The sequence shown here is derived from an EMBL/GenBank/DDBJ whole genome shotgun (WGS) entry which is preliminary data.</text>
</comment>
<sequence length="94" mass="10487">MQNPNKEKRVTSTPKDSNRTDEKVTLIAYGDAQFNSSMKGKLPSPTNSKGKIEIISVDEYLTSQTCNSCKERNLNYLSVAGSKRKFHAVLKCDT</sequence>
<proteinExistence type="predicted"/>
<reference evidence="2 3" key="1">
    <citation type="submission" date="2024-04" db="EMBL/GenBank/DDBJ databases">
        <title>genome sequences of Mucor flavus KT1a and Helicostylum pulchrum KT1b strains isolated from the surface of a dry-aged beef.</title>
        <authorList>
            <person name="Toyotome T."/>
            <person name="Hosono M."/>
            <person name="Torimaru M."/>
            <person name="Fukuda K."/>
            <person name="Mikami N."/>
        </authorList>
    </citation>
    <scope>NUCLEOTIDE SEQUENCE [LARGE SCALE GENOMIC DNA]</scope>
    <source>
        <strain evidence="2 3">KT1a</strain>
    </source>
</reference>
<evidence type="ECO:0000313" key="2">
    <source>
        <dbReference type="EMBL" id="GAA5813207.1"/>
    </source>
</evidence>
<feature type="region of interest" description="Disordered" evidence="1">
    <location>
        <begin position="1"/>
        <end position="21"/>
    </location>
</feature>
<dbReference type="EMBL" id="BAABUK010000016">
    <property type="protein sequence ID" value="GAA5813207.1"/>
    <property type="molecule type" value="Genomic_DNA"/>
</dbReference>